<protein>
    <submittedName>
        <fullName evidence="2">Bifunctional hydroxymethylpyrimidine kinase/phosphomethylpyrimidine kinase</fullName>
    </submittedName>
</protein>
<feature type="non-terminal residue" evidence="2">
    <location>
        <position position="281"/>
    </location>
</feature>
<dbReference type="GO" id="GO:0005829">
    <property type="term" value="C:cytosol"/>
    <property type="evidence" value="ECO:0007669"/>
    <property type="project" value="TreeGrafter"/>
</dbReference>
<gene>
    <name evidence="2" type="ORF">ISN26_07045</name>
</gene>
<dbReference type="GO" id="GO:0008972">
    <property type="term" value="F:phosphomethylpyrimidine kinase activity"/>
    <property type="evidence" value="ECO:0007669"/>
    <property type="project" value="TreeGrafter"/>
</dbReference>
<dbReference type="EMBL" id="JADHEI010000052">
    <property type="protein sequence ID" value="MBF2735807.1"/>
    <property type="molecule type" value="Genomic_DNA"/>
</dbReference>
<sequence>MLAPPCVCAGGVDGSGGAGIGVDAAALRRLGCAPLTVKTAWTEQDAGGLVSWAPVGPAALAAALRAACAAHPAAPVKTGMIGGRAAFGAALATLVEHPGPVVVDPVTGPSAGGSWIEDGWREDFLALMPMVAAVITPNLAEARFLTGIEDGDAASCLAALQEAGFANVIVTGGDGEDEGCCVDLVGVAGQEPYPLAGPRATGIERGTGCSHASSLAGALALGHGLADAAVIARLGTVARIEEQEGFPSAAAMPSQAAALPVPPAGAARLDGAMGICPLVES</sequence>
<dbReference type="Gene3D" id="3.40.1190.20">
    <property type="match status" value="1"/>
</dbReference>
<dbReference type="PANTHER" id="PTHR20858">
    <property type="entry name" value="PHOSPHOMETHYLPYRIMIDINE KINASE"/>
    <property type="match status" value="1"/>
</dbReference>
<proteinExistence type="predicted"/>
<evidence type="ECO:0000313" key="3">
    <source>
        <dbReference type="Proteomes" id="UP000604381"/>
    </source>
</evidence>
<feature type="domain" description="Pyridoxamine kinase/Phosphomethylpyrimidine kinase" evidence="1">
    <location>
        <begin position="13"/>
        <end position="240"/>
    </location>
</feature>
<reference evidence="2" key="1">
    <citation type="submission" date="2020-10" db="EMBL/GenBank/DDBJ databases">
        <title>An improved Amphimedon queenslandica hologenome assembly reveals how three proteobacterial symbionts can extend the metabolic phenotypic of their marine sponge host.</title>
        <authorList>
            <person name="Degnan B."/>
            <person name="Degnan S."/>
            <person name="Xiang X."/>
        </authorList>
    </citation>
    <scope>NUCLEOTIDE SEQUENCE</scope>
    <source>
        <strain evidence="2">AqS2</strain>
    </source>
</reference>
<accession>A0A930UG73</accession>
<comment type="caution">
    <text evidence="2">The sequence shown here is derived from an EMBL/GenBank/DDBJ whole genome shotgun (WGS) entry which is preliminary data.</text>
</comment>
<dbReference type="InterPro" id="IPR029056">
    <property type="entry name" value="Ribokinase-like"/>
</dbReference>
<name>A0A930UG73_9GAMM</name>
<dbReference type="InterPro" id="IPR013749">
    <property type="entry name" value="PM/HMP-P_kinase-1"/>
</dbReference>
<dbReference type="GO" id="GO:0009228">
    <property type="term" value="P:thiamine biosynthetic process"/>
    <property type="evidence" value="ECO:0007669"/>
    <property type="project" value="TreeGrafter"/>
</dbReference>
<dbReference type="AlphaFoldDB" id="A0A930UG73"/>
<dbReference type="PANTHER" id="PTHR20858:SF17">
    <property type="entry name" value="HYDROXYMETHYLPYRIMIDINE_PHOSPHOMETHYLPYRIMIDINE KINASE THI20-RELATED"/>
    <property type="match status" value="1"/>
</dbReference>
<evidence type="ECO:0000313" key="2">
    <source>
        <dbReference type="EMBL" id="MBF2735807.1"/>
    </source>
</evidence>
<dbReference type="GO" id="GO:0008902">
    <property type="term" value="F:hydroxymethylpyrimidine kinase activity"/>
    <property type="evidence" value="ECO:0007669"/>
    <property type="project" value="TreeGrafter"/>
</dbReference>
<evidence type="ECO:0000259" key="1">
    <source>
        <dbReference type="Pfam" id="PF08543"/>
    </source>
</evidence>
<dbReference type="Proteomes" id="UP000604381">
    <property type="component" value="Unassembled WGS sequence"/>
</dbReference>
<keyword evidence="2" id="KW-0808">Transferase</keyword>
<dbReference type="SUPFAM" id="SSF53613">
    <property type="entry name" value="Ribokinase-like"/>
    <property type="match status" value="1"/>
</dbReference>
<keyword evidence="2" id="KW-0418">Kinase</keyword>
<keyword evidence="3" id="KW-1185">Reference proteome</keyword>
<organism evidence="2 3">
    <name type="scientific">Candidatus Amphirhobacter heronislandensis</name>
    <dbReference type="NCBI Taxonomy" id="1732024"/>
    <lineage>
        <taxon>Bacteria</taxon>
        <taxon>Pseudomonadati</taxon>
        <taxon>Pseudomonadota</taxon>
        <taxon>Gammaproteobacteria</taxon>
        <taxon>Candidatus Tethybacterales</taxon>
        <taxon>Candidatus Tethybacteraceae</taxon>
        <taxon>Candidatus Amphirhobacter</taxon>
    </lineage>
</organism>
<dbReference type="Pfam" id="PF08543">
    <property type="entry name" value="Phos_pyr_kin"/>
    <property type="match status" value="1"/>
</dbReference>